<dbReference type="InterPro" id="IPR038404">
    <property type="entry name" value="TRAP_DctP_sf"/>
</dbReference>
<evidence type="ECO:0000313" key="1">
    <source>
        <dbReference type="EMBL" id="GEP29270.1"/>
    </source>
</evidence>
<reference evidence="1 2" key="1">
    <citation type="submission" date="2019-07" db="EMBL/GenBank/DDBJ databases">
        <title>Whole genome shotgun sequence of Thiobacillus plumbophilus NBRC 107929.</title>
        <authorList>
            <person name="Hosoyama A."/>
            <person name="Uohara A."/>
            <person name="Ohji S."/>
            <person name="Ichikawa N."/>
        </authorList>
    </citation>
    <scope>NUCLEOTIDE SEQUENCE [LARGE SCALE GENOMIC DNA]</scope>
    <source>
        <strain evidence="1 2">NBRC 107929</strain>
    </source>
</reference>
<dbReference type="Gene3D" id="3.40.190.170">
    <property type="entry name" value="Bacterial extracellular solute-binding protein, family 7"/>
    <property type="match status" value="1"/>
</dbReference>
<proteinExistence type="predicted"/>
<organism evidence="1 2">
    <name type="scientific">Sulfuriferula plumbiphila</name>
    <dbReference type="NCBI Taxonomy" id="171865"/>
    <lineage>
        <taxon>Bacteria</taxon>
        <taxon>Pseudomonadati</taxon>
        <taxon>Pseudomonadota</taxon>
        <taxon>Betaproteobacteria</taxon>
        <taxon>Nitrosomonadales</taxon>
        <taxon>Sulfuricellaceae</taxon>
        <taxon>Sulfuriferula</taxon>
    </lineage>
</organism>
<accession>A0A512L486</accession>
<evidence type="ECO:0000313" key="2">
    <source>
        <dbReference type="Proteomes" id="UP000321337"/>
    </source>
</evidence>
<sequence>MQVGLVWQAAPHSPPQLAQAADSPVIKWRQAARLPQGCHARRAAFAVYDEESARNPAFREIHTEWKRLRDSEIQWFKVAEAPYRNSLHYVK</sequence>
<name>A0A512L486_9PROT</name>
<comment type="caution">
    <text evidence="1">The sequence shown here is derived from an EMBL/GenBank/DDBJ whole genome shotgun (WGS) entry which is preliminary data.</text>
</comment>
<keyword evidence="2" id="KW-1185">Reference proteome</keyword>
<dbReference type="Proteomes" id="UP000321337">
    <property type="component" value="Unassembled WGS sequence"/>
</dbReference>
<dbReference type="EMBL" id="BKAD01000003">
    <property type="protein sequence ID" value="GEP29270.1"/>
    <property type="molecule type" value="Genomic_DNA"/>
</dbReference>
<gene>
    <name evidence="1" type="ORF">TPL01_04080</name>
</gene>
<protein>
    <submittedName>
        <fullName evidence="1">Uncharacterized protein</fullName>
    </submittedName>
</protein>
<dbReference type="AlphaFoldDB" id="A0A512L486"/>